<dbReference type="Proteomes" id="UP000281915">
    <property type="component" value="Unassembled WGS sequence"/>
</dbReference>
<protein>
    <recommendedName>
        <fullName evidence="2">UPF0102 protein EDM58_17445</fullName>
    </recommendedName>
</protein>
<evidence type="ECO:0000256" key="2">
    <source>
        <dbReference type="HAMAP-Rule" id="MF_00048"/>
    </source>
</evidence>
<dbReference type="PANTHER" id="PTHR34039:SF1">
    <property type="entry name" value="UPF0102 PROTEIN YRAN"/>
    <property type="match status" value="1"/>
</dbReference>
<comment type="similarity">
    <text evidence="1 2">Belongs to the UPF0102 family.</text>
</comment>
<dbReference type="NCBIfam" id="TIGR00252">
    <property type="entry name" value="YraN family protein"/>
    <property type="match status" value="1"/>
</dbReference>
<dbReference type="NCBIfam" id="NF009150">
    <property type="entry name" value="PRK12497.1-3"/>
    <property type="match status" value="1"/>
</dbReference>
<dbReference type="GO" id="GO:0003676">
    <property type="term" value="F:nucleic acid binding"/>
    <property type="evidence" value="ECO:0007669"/>
    <property type="project" value="InterPro"/>
</dbReference>
<evidence type="ECO:0000256" key="1">
    <source>
        <dbReference type="ARBA" id="ARBA00006738"/>
    </source>
</evidence>
<dbReference type="Gene3D" id="3.40.1350.10">
    <property type="match status" value="1"/>
</dbReference>
<accession>A0A3M8CMC5</accession>
<dbReference type="CDD" id="cd20736">
    <property type="entry name" value="PoNe_Nuclease"/>
    <property type="match status" value="1"/>
</dbReference>
<dbReference type="AlphaFoldDB" id="A0A3M8CMC5"/>
<dbReference type="Pfam" id="PF02021">
    <property type="entry name" value="UPF0102"/>
    <property type="match status" value="1"/>
</dbReference>
<dbReference type="PANTHER" id="PTHR34039">
    <property type="entry name" value="UPF0102 PROTEIN YRAN"/>
    <property type="match status" value="1"/>
</dbReference>
<dbReference type="EMBL" id="RHHT01000038">
    <property type="protein sequence ID" value="RNB76447.1"/>
    <property type="molecule type" value="Genomic_DNA"/>
</dbReference>
<comment type="caution">
    <text evidence="3">The sequence shown here is derived from an EMBL/GenBank/DDBJ whole genome shotgun (WGS) entry which is preliminary data.</text>
</comment>
<organism evidence="3 4">
    <name type="scientific">Brevibacillus panacihumi</name>
    <dbReference type="NCBI Taxonomy" id="497735"/>
    <lineage>
        <taxon>Bacteria</taxon>
        <taxon>Bacillati</taxon>
        <taxon>Bacillota</taxon>
        <taxon>Bacilli</taxon>
        <taxon>Bacillales</taxon>
        <taxon>Paenibacillaceae</taxon>
        <taxon>Brevibacillus</taxon>
    </lineage>
</organism>
<gene>
    <name evidence="3" type="ORF">EDM58_17445</name>
</gene>
<dbReference type="InterPro" id="IPR003509">
    <property type="entry name" value="UPF0102_YraN-like"/>
</dbReference>
<dbReference type="RefSeq" id="WP_122914460.1">
    <property type="nucleotide sequence ID" value="NZ_RHHT01000038.1"/>
</dbReference>
<name>A0A3M8CMC5_9BACL</name>
<dbReference type="SUPFAM" id="SSF52980">
    <property type="entry name" value="Restriction endonuclease-like"/>
    <property type="match status" value="1"/>
</dbReference>
<proteinExistence type="inferred from homology"/>
<evidence type="ECO:0000313" key="3">
    <source>
        <dbReference type="EMBL" id="RNB76447.1"/>
    </source>
</evidence>
<dbReference type="InterPro" id="IPR011856">
    <property type="entry name" value="tRNA_endonuc-like_dom_sf"/>
</dbReference>
<reference evidence="3 4" key="1">
    <citation type="submission" date="2018-10" db="EMBL/GenBank/DDBJ databases">
        <title>Phylogenomics of Brevibacillus.</title>
        <authorList>
            <person name="Dunlap C."/>
        </authorList>
    </citation>
    <scope>NUCLEOTIDE SEQUENCE [LARGE SCALE GENOMIC DNA]</scope>
    <source>
        <strain evidence="3 4">JCM 15085</strain>
    </source>
</reference>
<evidence type="ECO:0000313" key="4">
    <source>
        <dbReference type="Proteomes" id="UP000281915"/>
    </source>
</evidence>
<sequence>MSMRRRVLGQQGEDLACLYLQDKGYVIRERNVRTRHGEIDVIALDGRTLVFVEVRTRTADAYGTAQESITWKKRQKLRELALAYLQRQTESFPSFRFDVIAITCPLGKVDGVATKIDHIEYAF</sequence>
<dbReference type="InterPro" id="IPR011335">
    <property type="entry name" value="Restrct_endonuc-II-like"/>
</dbReference>
<dbReference type="NCBIfam" id="NF009154">
    <property type="entry name" value="PRK12497.3-3"/>
    <property type="match status" value="1"/>
</dbReference>
<dbReference type="HAMAP" id="MF_00048">
    <property type="entry name" value="UPF0102"/>
    <property type="match status" value="1"/>
</dbReference>